<dbReference type="HOGENOM" id="CLU_017152_0_0_0"/>
<protein>
    <submittedName>
        <fullName evidence="1">Putative enterotoxin</fullName>
    </submittedName>
</protein>
<dbReference type="InterPro" id="IPR013785">
    <property type="entry name" value="Aldolase_TIM"/>
</dbReference>
<dbReference type="KEGG" id="fgi:OP10G_2570"/>
<evidence type="ECO:0000313" key="2">
    <source>
        <dbReference type="Proteomes" id="UP000027982"/>
    </source>
</evidence>
<sequence>MARVSVARGLRLLNVRNKWTNDQALAVDEPFSLILKDGTRYKASQIQLTRPLRRIHGNGFEALEADLTPDGGHLQIKWRLSLRNGGHYLRQEATFSAVDHDVDIRQVTLGAGAGTATTVGTVPGSPIVAGNYFAGLEHPMSANEGGAGWHLSMERKIPIRAGQSITYSSVIGVAPVGQMRRAVQSYLERERPRKYEPFLHYNSWYDLGFFTKFTAEECVNRINTFGQELVKRRGVKLQSFLFDDGWDDTSTVWKFHSGFPQGFEPLRQAAAQYGAAPGIWLSPWGGYGGPRNQRLATGRKVGMEIDSQGYALSGPKYYARFHEVCLDLVRRYGINQFKFDGTGSPDKQYPGSAFASDFEAAISLIHDLREAKPGLFINLTTGTWPSPFWTRYADSIWRGGSDHSFAGVGPYREQWITYRDGDTYHGIVQRGPLYPINSLMVHGLLFARSAQNLTNDPDGRFRNEIRTYFGSGTQLQEMYITPDLLSKQNWDNVAQSAKWSWANRDVLVDSHWVGGDPNNLEVYGWASWSPRKAILTLRNPSDKAQAFSIEPSRVFELPPSVKGRWVAKDPYGESSGISIAVGASKVVVLKPFEVRLLEGGIR</sequence>
<gene>
    <name evidence="1" type="ORF">OP10G_2570</name>
</gene>
<dbReference type="Gene3D" id="3.20.20.70">
    <property type="entry name" value="Aldolase class I"/>
    <property type="match status" value="1"/>
</dbReference>
<dbReference type="SUPFAM" id="SSF51445">
    <property type="entry name" value="(Trans)glycosidases"/>
    <property type="match status" value="1"/>
</dbReference>
<dbReference type="InterPro" id="IPR017853">
    <property type="entry name" value="GH"/>
</dbReference>
<proteinExistence type="predicted"/>
<dbReference type="Proteomes" id="UP000027982">
    <property type="component" value="Chromosome"/>
</dbReference>
<dbReference type="eggNOG" id="COG3345">
    <property type="taxonomic scope" value="Bacteria"/>
</dbReference>
<accession>A0A068NQW6</accession>
<name>A0A068NQW6_FIMGI</name>
<dbReference type="AlphaFoldDB" id="A0A068NQW6"/>
<reference evidence="1 2" key="1">
    <citation type="journal article" date="2014" name="PLoS ONE">
        <title>The first complete genome sequence of the class fimbriimonadia in the phylum armatimonadetes.</title>
        <authorList>
            <person name="Hu Z.Y."/>
            <person name="Wang Y.Z."/>
            <person name="Im W.T."/>
            <person name="Wang S.Y."/>
            <person name="Zhao G.P."/>
            <person name="Zheng H.J."/>
            <person name="Quan Z.X."/>
        </authorList>
    </citation>
    <scope>NUCLEOTIDE SEQUENCE [LARGE SCALE GENOMIC DNA]</scope>
    <source>
        <strain evidence="1">Gsoil 348</strain>
    </source>
</reference>
<organism evidence="1 2">
    <name type="scientific">Fimbriimonas ginsengisoli Gsoil 348</name>
    <dbReference type="NCBI Taxonomy" id="661478"/>
    <lineage>
        <taxon>Bacteria</taxon>
        <taxon>Bacillati</taxon>
        <taxon>Armatimonadota</taxon>
        <taxon>Fimbriimonadia</taxon>
        <taxon>Fimbriimonadales</taxon>
        <taxon>Fimbriimonadaceae</taxon>
        <taxon>Fimbriimonas</taxon>
    </lineage>
</organism>
<dbReference type="EMBL" id="CP007139">
    <property type="protein sequence ID" value="AIE85938.1"/>
    <property type="molecule type" value="Genomic_DNA"/>
</dbReference>
<evidence type="ECO:0000313" key="1">
    <source>
        <dbReference type="EMBL" id="AIE85938.1"/>
    </source>
</evidence>
<keyword evidence="2" id="KW-1185">Reference proteome</keyword>